<evidence type="ECO:0000313" key="4">
    <source>
        <dbReference type="EMBL" id="CCC89570.1"/>
    </source>
</evidence>
<feature type="compositionally biased region" description="Acidic residues" evidence="1">
    <location>
        <begin position="108"/>
        <end position="117"/>
    </location>
</feature>
<dbReference type="VEuPathDB" id="TriTrypDB:TcIL3000_2_1480"/>
<proteinExistence type="predicted"/>
<evidence type="ECO:0008006" key="5">
    <source>
        <dbReference type="Google" id="ProtNLM"/>
    </source>
</evidence>
<dbReference type="InterPro" id="IPR023323">
    <property type="entry name" value="Tex-like_dom_sf"/>
</dbReference>
<feature type="domain" description="Spt6 SH2" evidence="2">
    <location>
        <begin position="1315"/>
        <end position="1447"/>
    </location>
</feature>
<dbReference type="InterPro" id="IPR036860">
    <property type="entry name" value="SH2_dom_sf"/>
</dbReference>
<evidence type="ECO:0000256" key="1">
    <source>
        <dbReference type="SAM" id="MobiDB-lite"/>
    </source>
</evidence>
<organism evidence="4">
    <name type="scientific">Trypanosoma congolense (strain IL3000)</name>
    <dbReference type="NCBI Taxonomy" id="1068625"/>
    <lineage>
        <taxon>Eukaryota</taxon>
        <taxon>Discoba</taxon>
        <taxon>Euglenozoa</taxon>
        <taxon>Kinetoplastea</taxon>
        <taxon>Metakinetoplastina</taxon>
        <taxon>Trypanosomatida</taxon>
        <taxon>Trypanosomatidae</taxon>
        <taxon>Trypanosoma</taxon>
        <taxon>Nannomonas</taxon>
    </lineage>
</organism>
<protein>
    <recommendedName>
        <fullName evidence="5">SH2 domain-containing protein</fullName>
    </recommendedName>
</protein>
<dbReference type="Gene3D" id="1.10.3500.10">
    <property type="entry name" value="Tex N-terminal region-like"/>
    <property type="match status" value="1"/>
</dbReference>
<dbReference type="InterPro" id="IPR012337">
    <property type="entry name" value="RNaseH-like_sf"/>
</dbReference>
<dbReference type="Gene3D" id="1.10.10.650">
    <property type="entry name" value="RuvA domain 2-like"/>
    <property type="match status" value="1"/>
</dbReference>
<dbReference type="SUPFAM" id="SSF53098">
    <property type="entry name" value="Ribonuclease H-like"/>
    <property type="match status" value="1"/>
</dbReference>
<dbReference type="InterPro" id="IPR023319">
    <property type="entry name" value="Tex-like_HTH_dom_sf"/>
</dbReference>
<dbReference type="InterPro" id="IPR028231">
    <property type="entry name" value="Spt6_YqgF"/>
</dbReference>
<feature type="domain" description="Transcription elongation factor Spt6 YqgF" evidence="3">
    <location>
        <begin position="729"/>
        <end position="861"/>
    </location>
</feature>
<dbReference type="GO" id="GO:0031491">
    <property type="term" value="F:nucleosome binding"/>
    <property type="evidence" value="ECO:0007669"/>
    <property type="project" value="TreeGrafter"/>
</dbReference>
<dbReference type="InterPro" id="IPR042066">
    <property type="entry name" value="Spt6_death-like"/>
</dbReference>
<dbReference type="GO" id="GO:0034728">
    <property type="term" value="P:nucleosome organization"/>
    <property type="evidence" value="ECO:0007669"/>
    <property type="project" value="TreeGrafter"/>
</dbReference>
<name>G0UJL7_TRYCI</name>
<dbReference type="InterPro" id="IPR035420">
    <property type="entry name" value="Spt6_SH2"/>
</dbReference>
<dbReference type="GO" id="GO:0008023">
    <property type="term" value="C:transcription elongation factor complex"/>
    <property type="evidence" value="ECO:0007669"/>
    <property type="project" value="TreeGrafter"/>
</dbReference>
<evidence type="ECO:0000259" key="3">
    <source>
        <dbReference type="Pfam" id="PF14639"/>
    </source>
</evidence>
<dbReference type="PANTHER" id="PTHR10145:SF6">
    <property type="entry name" value="TRANSCRIPTION ELONGATION FACTOR SPT6"/>
    <property type="match status" value="1"/>
</dbReference>
<sequence>MESGEMMNTSSIHQRTLEQILTAAMWVMDFTDPALCLDRLHETFTDVIFSRAAEEPEEGEFREARRLKTAADRMRERQEKEALRKELMELQDDTFFEEDAEGSVSGELDGELTGDEDFSEGSDYLEDREFLSWIHRNDALPREDRTSLIPEADTAIGSGLELQLHRAGLGEEAERATKAILPERFRTIEMREHRIGLGSRPLPHGYSFQVSLGVEAFWIVRQLRGAGQPLAHNTRICALALRQFPEVEDHPVVVAVMYALQKMTQEYLEPAHLMLYHQTALQPLLFALLEASPLVEAAERTLPVASYAYSMRTGRRQKPFVHESYVGFSATGASRSIGEGDPAWATGRNELRDRANHLNGSHSSAAELDFAQRKPCFIELGRLLLRILELDILCHRLEWQRWHMLLKLKDLTHPGAVEGREMLSKLMFDSATEADFWQSFVSQITANDCRSAMHIIKSLGLESAFLDYTITGLEYQENLRSDTPIRLCVSPSSVSLMEWAHQISASTSSLCSPDTVLSLFNRAIIEQFSRLPLLRTRLFNVFCAEGDLIVTYKNSSRRDEVYPLARFFVEHSRHYLDLLERERQGGVELFYVLNEELAQREANFERFYDPFFTISMDSCDQNTWSACRQRVMELLLVRLVEGLIPKVKAELSQFANQCVQTQCVERFGLLCAQGPYQQTRLNLSAYDDDALLWDPEWNVVEALPQHEDSLLVSNAYGCKPLARVCAVYSGESGLAHICFVDENGSLIGTMRWMSFVLTSESGRAASLRQNIQLETLFVRCSPSVIAVGASNVTSLALMRSMLRFSQERVRTNLHIHVPVVWAPVEVARLYSATVHAESEMPSSDALSRTALALARYMQDPLSALSVLFDSSRTALRLSLGSPANASSEQEEQLYERLCWEMSLWVTACGVWVDHLLTRPISASLLQFVAGFGPNRARKAQQLLTSQRPINRRVCEQIITESFGEYVACNAACALRIGPINDGEGAVEVTGEGAGELSQWALLDQTLLPVAWYSAAAFIASAALNYSTTSGDPVLKGGMGDMAVADFMQLPMKDKRDRIGRNADQQDMTNALCKANRPEWASLLGEREVEFVQEEMIAAGQSFLRRPYRRLSTLELMRYITGITYCTKQNASFVPRSVEARPLVICEGDYITGTVQGIRSGFSSGVNVPSIRLTTSRGLSATISADTIDDDTMRQEFLEYESALRISADRSASGIPTPSAPNWLSRGALIQGTVVGCNYDRCELRLCWCRPRDNEARGGVAKEPSSLHARERLSLGGGMATPADYESGAMEDGNHISYAARVYDEQSCNTSLRTERLKMDVRVFATKVSRHPLFRDISSVKAAEFLRSKKIGEVLLRPASSGRNMAVAVVKIGEWSICNWLIREDRRPNGAIYYSLTDKVGGRKVEFNDVDEFLTNFISPMVSLAQGIRRHRRFVERARDVPAALDAQQESVAASGAEGEVSSSRTIAYAFIEIEQQSSTSFYRVVVRAGTRERNYYLHINDSYIYIRLPVRPSDRSGTDVKLLRCRNAEHVSELVKGLTQPS</sequence>
<dbReference type="PANTHER" id="PTHR10145">
    <property type="entry name" value="TRANSCRIPTION ELONGATION FACTOR SPT6"/>
    <property type="match status" value="1"/>
</dbReference>
<dbReference type="GO" id="GO:0042393">
    <property type="term" value="F:histone binding"/>
    <property type="evidence" value="ECO:0007669"/>
    <property type="project" value="TreeGrafter"/>
</dbReference>
<dbReference type="EMBL" id="HE575315">
    <property type="protein sequence ID" value="CCC89570.1"/>
    <property type="molecule type" value="Genomic_DNA"/>
</dbReference>
<dbReference type="Gene3D" id="3.30.505.10">
    <property type="entry name" value="SH2 domain"/>
    <property type="match status" value="1"/>
</dbReference>
<dbReference type="Gene3D" id="3.30.420.140">
    <property type="entry name" value="YqgF/RNase H-like domain"/>
    <property type="match status" value="1"/>
</dbReference>
<dbReference type="InterPro" id="IPR037027">
    <property type="entry name" value="YqgF/RNaseH-like_dom_sf"/>
</dbReference>
<dbReference type="InterPro" id="IPR035019">
    <property type="entry name" value="Spt6_SH2_N"/>
</dbReference>
<dbReference type="InterPro" id="IPR017072">
    <property type="entry name" value="TF_Spt6"/>
</dbReference>
<evidence type="ECO:0000259" key="2">
    <source>
        <dbReference type="Pfam" id="PF14633"/>
    </source>
</evidence>
<dbReference type="Pfam" id="PF14639">
    <property type="entry name" value="YqgF"/>
    <property type="match status" value="1"/>
</dbReference>
<dbReference type="Gene3D" id="1.10.10.2740">
    <property type="entry name" value="Spt6, Death-like domain"/>
    <property type="match status" value="1"/>
</dbReference>
<dbReference type="Gene3D" id="1.10.150.850">
    <property type="entry name" value="Spt6, helix-hairpin-helix domain"/>
    <property type="match status" value="1"/>
</dbReference>
<feature type="region of interest" description="Disordered" evidence="1">
    <location>
        <begin position="98"/>
        <end position="117"/>
    </location>
</feature>
<accession>G0UJL7</accession>
<dbReference type="Pfam" id="PF14633">
    <property type="entry name" value="SH2_2"/>
    <property type="match status" value="1"/>
</dbReference>
<gene>
    <name evidence="4" type="ORF">TCIL3000_2_1480</name>
</gene>
<dbReference type="GO" id="GO:0140673">
    <property type="term" value="P:transcription elongation-coupled chromatin remodeling"/>
    <property type="evidence" value="ECO:0007669"/>
    <property type="project" value="InterPro"/>
</dbReference>
<reference evidence="4" key="1">
    <citation type="journal article" date="2012" name="Proc. Natl. Acad. Sci. U.S.A.">
        <title>Antigenic diversity is generated by distinct evolutionary mechanisms in African trypanosome species.</title>
        <authorList>
            <person name="Jackson A.P."/>
            <person name="Berry A."/>
            <person name="Aslett M."/>
            <person name="Allison H.C."/>
            <person name="Burton P."/>
            <person name="Vavrova-Anderson J."/>
            <person name="Brown R."/>
            <person name="Browne H."/>
            <person name="Corton N."/>
            <person name="Hauser H."/>
            <person name="Gamble J."/>
            <person name="Gilderthorp R."/>
            <person name="Marcello L."/>
            <person name="McQuillan J."/>
            <person name="Otto T.D."/>
            <person name="Quail M.A."/>
            <person name="Sanders M.J."/>
            <person name="van Tonder A."/>
            <person name="Ginger M.L."/>
            <person name="Field M.C."/>
            <person name="Barry J.D."/>
            <person name="Hertz-Fowler C."/>
            <person name="Berriman M."/>
        </authorList>
    </citation>
    <scope>NUCLEOTIDE SEQUENCE</scope>
    <source>
        <strain evidence="4">IL3000</strain>
    </source>
</reference>
<dbReference type="CDD" id="cd09918">
    <property type="entry name" value="SH2_Nterm_SPT6_like"/>
    <property type="match status" value="1"/>
</dbReference>